<feature type="compositionally biased region" description="Low complexity" evidence="4">
    <location>
        <begin position="290"/>
        <end position="304"/>
    </location>
</feature>
<feature type="non-terminal residue" evidence="6">
    <location>
        <position position="1097"/>
    </location>
</feature>
<proteinExistence type="predicted"/>
<keyword evidence="2" id="KW-0511">Multifunctional enzyme</keyword>
<accession>A0ABR5J1B0</accession>
<dbReference type="CDD" id="cd05195">
    <property type="entry name" value="enoyl_red"/>
    <property type="match status" value="1"/>
</dbReference>
<dbReference type="Pfam" id="PF21089">
    <property type="entry name" value="PKS_DH_N"/>
    <property type="match status" value="1"/>
</dbReference>
<dbReference type="PANTHER" id="PTHR43775">
    <property type="entry name" value="FATTY ACID SYNTHASE"/>
    <property type="match status" value="1"/>
</dbReference>
<dbReference type="SMART" id="SM00829">
    <property type="entry name" value="PKS_ER"/>
    <property type="match status" value="1"/>
</dbReference>
<feature type="region of interest" description="Disordered" evidence="4">
    <location>
        <begin position="270"/>
        <end position="304"/>
    </location>
</feature>
<comment type="caution">
    <text evidence="3">Lacks conserved residue(s) required for the propagation of feature annotation.</text>
</comment>
<evidence type="ECO:0000259" key="5">
    <source>
        <dbReference type="PROSITE" id="PS52019"/>
    </source>
</evidence>
<feature type="non-terminal residue" evidence="6">
    <location>
        <position position="1"/>
    </location>
</feature>
<dbReference type="Gene3D" id="3.40.50.720">
    <property type="entry name" value="NAD(P)-binding Rossmann-like Domain"/>
    <property type="match status" value="1"/>
</dbReference>
<dbReference type="EMBL" id="LGUT01002365">
    <property type="protein sequence ID" value="KOG87212.1"/>
    <property type="molecule type" value="Genomic_DNA"/>
</dbReference>
<dbReference type="Pfam" id="PF08240">
    <property type="entry name" value="ADH_N"/>
    <property type="match status" value="1"/>
</dbReference>
<evidence type="ECO:0000256" key="1">
    <source>
        <dbReference type="ARBA" id="ARBA00022679"/>
    </source>
</evidence>
<dbReference type="InterPro" id="IPR049900">
    <property type="entry name" value="PKS_mFAS_DH"/>
</dbReference>
<sequence>VSGTALLPGTALLELALRAAAEADCPVVEELTLQAPLALPEEGAVLLQVRVAEAGDDGRRALGVFARPHRAEGQPWAPYATGTLAPASAAVPSGPGLLMWPPADAEPIPVDDLYDRFAEAGYGYGPAFRGIRAAWSREGEILAEVVLDGRQQADAAACAVHPALLDAALQSAALLPGQDGRARLPFSWTGVTSRAAGATALRVRLTAGGPEGSGGSDSIGLTVYDLTGQEVLSVGELLLRPLASDALDAAASAARELLFHLDWTPVPGAGPGMAAADSEAGTAVGDSTRAPAAGPPSSSDAPPLDWAALGGAVPGLASWQDVDALRAALDAGAPLPGVVVAACPTARPAGSADRLAHADEVHATARACLGLVRDWLADERLAASRLVLVTRGALATYDGEHVGDLVGAALHGLFRAARAEHPGRLVQVDLAPGEPDTSVVAALDAGEDEVAVRAGTVLVPRLVKVASSTTLAVPAESPAWRLSAPRPGTFDGLALVESPEAVAPLAEGEVRIAVRAAGMNFRDVMSTLGLVRGQEVLGGEAAGVVTEVGPGVAGLQPGDRVMGLFFGPFGPVAVGDHRMVVPIPDGWSYLEAATVPITYLTAYFGLVDVAGLRPGESVLVHAAAGGVGMAAVQLAAHLGAEVFATASPAKWAAVRELGVPHERIANSRTARFEADLLGATDGRGVDVVLNSLTGELVDASLRLLPRGGRFVEMGKTDIRDADWAAEAFPGVRYQAFDLLGVAPERVHEMLVELLDLFDRGALTLPPTAVWDVRRAPDAMRFLSQARHIGKIALTIPAPVDPAGTVLLTGASGALGGLVARHLVAEHGVRHLVLASRRGPDAPGAAEFAAELTGLGASVTTVACDVSDRASLLGVLAAIPAEHPLTAVVHAAGTSDDGVVGSLKTEQVDTVLRPKVDAGWLLHELTKDLDLSAFVLFSSAVGAFGAPGQANYAAANAFLDALARHRRALGLPAVSLDWGLWAAASNMTTSLREADWGRMARAGIKAMSDEEGLALFDSALTVGAPVVLPVRLDLAGFRGEVPPLLRNQVAGRVRRTAVASGGDAGSWIRRLLARPAAARQQIVLDAVAAETAAVHLSL</sequence>
<evidence type="ECO:0000256" key="2">
    <source>
        <dbReference type="ARBA" id="ARBA00023268"/>
    </source>
</evidence>
<dbReference type="InterPro" id="IPR057326">
    <property type="entry name" value="KR_dom"/>
</dbReference>
<dbReference type="PROSITE" id="PS52019">
    <property type="entry name" value="PKS_MFAS_DH"/>
    <property type="match status" value="1"/>
</dbReference>
<keyword evidence="1" id="KW-0808">Transferase</keyword>
<dbReference type="InterPro" id="IPR049552">
    <property type="entry name" value="PKS_DH_N"/>
</dbReference>
<dbReference type="Gene3D" id="3.90.180.10">
    <property type="entry name" value="Medium-chain alcohol dehydrogenases, catalytic domain"/>
    <property type="match status" value="1"/>
</dbReference>
<dbReference type="SUPFAM" id="SSF50129">
    <property type="entry name" value="GroES-like"/>
    <property type="match status" value="1"/>
</dbReference>
<feature type="region of interest" description="N-terminal hotdog fold" evidence="3">
    <location>
        <begin position="1"/>
        <end position="91"/>
    </location>
</feature>
<dbReference type="InterPro" id="IPR020807">
    <property type="entry name" value="PKS_DH"/>
</dbReference>
<reference evidence="6 7" key="1">
    <citation type="submission" date="2015-07" db="EMBL/GenBank/DDBJ databases">
        <authorList>
            <person name="Ju K.-S."/>
            <person name="Doroghazi J.R."/>
            <person name="Metcalf W.W."/>
        </authorList>
    </citation>
    <scope>NUCLEOTIDE SEQUENCE [LARGE SCALE GENOMIC DNA]</scope>
    <source>
        <strain evidence="6 7">NRRL B-3589</strain>
    </source>
</reference>
<dbReference type="InterPro" id="IPR013968">
    <property type="entry name" value="PKS_KR"/>
</dbReference>
<evidence type="ECO:0000313" key="7">
    <source>
        <dbReference type="Proteomes" id="UP000037020"/>
    </source>
</evidence>
<dbReference type="InterPro" id="IPR055123">
    <property type="entry name" value="SpnB-like_Rossmann"/>
</dbReference>
<protein>
    <submittedName>
        <fullName evidence="6">Polyketide synthase</fullName>
    </submittedName>
</protein>
<dbReference type="InterPro" id="IPR013154">
    <property type="entry name" value="ADH-like_N"/>
</dbReference>
<dbReference type="SMART" id="SM00826">
    <property type="entry name" value="PKS_DH"/>
    <property type="match status" value="1"/>
</dbReference>
<dbReference type="InterPro" id="IPR049551">
    <property type="entry name" value="PKS_DH_C"/>
</dbReference>
<dbReference type="InterPro" id="IPR042104">
    <property type="entry name" value="PKS_dehydratase_sf"/>
</dbReference>
<dbReference type="InterPro" id="IPR011032">
    <property type="entry name" value="GroES-like_sf"/>
</dbReference>
<dbReference type="InterPro" id="IPR036291">
    <property type="entry name" value="NAD(P)-bd_dom_sf"/>
</dbReference>
<dbReference type="InterPro" id="IPR050091">
    <property type="entry name" value="PKS_NRPS_Biosynth_Enz"/>
</dbReference>
<comment type="caution">
    <text evidence="6">The sequence shown here is derived from an EMBL/GenBank/DDBJ whole genome shotgun (WGS) entry which is preliminary data.</text>
</comment>
<name>A0ABR5J1B0_9ACTN</name>
<dbReference type="Pfam" id="PF08659">
    <property type="entry name" value="KR"/>
    <property type="match status" value="1"/>
</dbReference>
<evidence type="ECO:0000256" key="4">
    <source>
        <dbReference type="SAM" id="MobiDB-lite"/>
    </source>
</evidence>
<dbReference type="Pfam" id="PF14765">
    <property type="entry name" value="PS-DH"/>
    <property type="match status" value="1"/>
</dbReference>
<gene>
    <name evidence="6" type="ORF">ADK38_26705</name>
</gene>
<dbReference type="SUPFAM" id="SSF51735">
    <property type="entry name" value="NAD(P)-binding Rossmann-fold domains"/>
    <property type="match status" value="3"/>
</dbReference>
<dbReference type="Gene3D" id="3.40.50.11460">
    <property type="match status" value="1"/>
</dbReference>
<organism evidence="6 7">
    <name type="scientific">Streptomyces varsoviensis</name>
    <dbReference type="NCBI Taxonomy" id="67373"/>
    <lineage>
        <taxon>Bacteria</taxon>
        <taxon>Bacillati</taxon>
        <taxon>Actinomycetota</taxon>
        <taxon>Actinomycetes</taxon>
        <taxon>Kitasatosporales</taxon>
        <taxon>Streptomycetaceae</taxon>
        <taxon>Streptomyces</taxon>
    </lineage>
</organism>
<evidence type="ECO:0000256" key="3">
    <source>
        <dbReference type="PROSITE-ProRule" id="PRU01363"/>
    </source>
</evidence>
<dbReference type="CDD" id="cd08956">
    <property type="entry name" value="KR_3_FAS_SDR_x"/>
    <property type="match status" value="1"/>
</dbReference>
<dbReference type="PANTHER" id="PTHR43775:SF51">
    <property type="entry name" value="INACTIVE PHENOLPHTHIOCEROL SYNTHESIS POLYKETIDE SYNTHASE TYPE I PKS1-RELATED"/>
    <property type="match status" value="1"/>
</dbReference>
<feature type="domain" description="PKS/mFAS DH" evidence="5">
    <location>
        <begin position="1"/>
        <end position="248"/>
    </location>
</feature>
<dbReference type="Gene3D" id="3.10.129.110">
    <property type="entry name" value="Polyketide synthase dehydratase"/>
    <property type="match status" value="1"/>
</dbReference>
<dbReference type="Pfam" id="PF13602">
    <property type="entry name" value="ADH_zinc_N_2"/>
    <property type="match status" value="1"/>
</dbReference>
<dbReference type="Proteomes" id="UP000037020">
    <property type="component" value="Unassembled WGS sequence"/>
</dbReference>
<feature type="region of interest" description="C-terminal hotdog fold" evidence="3">
    <location>
        <begin position="105"/>
        <end position="248"/>
    </location>
</feature>
<dbReference type="SMART" id="SM00822">
    <property type="entry name" value="PKS_KR"/>
    <property type="match status" value="1"/>
</dbReference>
<evidence type="ECO:0000313" key="6">
    <source>
        <dbReference type="EMBL" id="KOG87212.1"/>
    </source>
</evidence>
<keyword evidence="7" id="KW-1185">Reference proteome</keyword>
<dbReference type="Pfam" id="PF22953">
    <property type="entry name" value="SpnB_Rossmann"/>
    <property type="match status" value="1"/>
</dbReference>
<dbReference type="InterPro" id="IPR020843">
    <property type="entry name" value="ER"/>
</dbReference>